<dbReference type="Pfam" id="PF13424">
    <property type="entry name" value="TPR_12"/>
    <property type="match status" value="1"/>
</dbReference>
<feature type="compositionally biased region" description="Acidic residues" evidence="1">
    <location>
        <begin position="317"/>
        <end position="340"/>
    </location>
</feature>
<name>A0A7S2VB22_9STRA</name>
<evidence type="ECO:0008006" key="3">
    <source>
        <dbReference type="Google" id="ProtNLM"/>
    </source>
</evidence>
<gene>
    <name evidence="2" type="ORF">APAL1065_LOCUS3845</name>
</gene>
<dbReference type="AlphaFoldDB" id="A0A7S2VB22"/>
<dbReference type="PANTHER" id="PTHR46082">
    <property type="entry name" value="ATP/GTP-BINDING PROTEIN-RELATED"/>
    <property type="match status" value="1"/>
</dbReference>
<sequence length="340" mass="37721">MHFEGVRYARRVWGDGHAQTLSSIHKVASIQQDQGKFTQAESLFRHVLAGQTQLLLLSSSEQEGESKDSSAATTTTTPQELQLQNYQTNQELGDCLRLQGRLAEAEPFYQQAFTGFEATVGPEEERSIIAQSHWAMALHQGLGDIEQADALYRPAFSLHVKILGSNHVQTLFCMHNFAVLLAQQGKIKEAGAFYNKALKGRKDKLGDLHPDTLGTMFNLSLLLIDNDSLGKTQEGKLLLEDTIHGFQASLGDDHPNTQVVLQAFQDRYPPVDPSEEAPILPEDGVIADENGYEDSFAIMMMKRQGIMSPAMLAAMEAEVDSEDDEDDQDEDDEDYSSDEQ</sequence>
<dbReference type="SUPFAM" id="SSF48452">
    <property type="entry name" value="TPR-like"/>
    <property type="match status" value="1"/>
</dbReference>
<dbReference type="PANTHER" id="PTHR46082:SF6">
    <property type="entry name" value="AAA+ ATPASE DOMAIN-CONTAINING PROTEIN-RELATED"/>
    <property type="match status" value="1"/>
</dbReference>
<dbReference type="InterPro" id="IPR011990">
    <property type="entry name" value="TPR-like_helical_dom_sf"/>
</dbReference>
<feature type="region of interest" description="Disordered" evidence="1">
    <location>
        <begin position="314"/>
        <end position="340"/>
    </location>
</feature>
<feature type="region of interest" description="Disordered" evidence="1">
    <location>
        <begin position="59"/>
        <end position="81"/>
    </location>
</feature>
<accession>A0A7S2VB22</accession>
<dbReference type="EMBL" id="HBHT01005816">
    <property type="protein sequence ID" value="CAD9947696.1"/>
    <property type="molecule type" value="Transcribed_RNA"/>
</dbReference>
<protein>
    <recommendedName>
        <fullName evidence="3">Kinesin light chain</fullName>
    </recommendedName>
</protein>
<proteinExistence type="predicted"/>
<dbReference type="Gene3D" id="1.25.40.10">
    <property type="entry name" value="Tetratricopeptide repeat domain"/>
    <property type="match status" value="2"/>
</dbReference>
<dbReference type="Pfam" id="PF13374">
    <property type="entry name" value="TPR_10"/>
    <property type="match status" value="2"/>
</dbReference>
<evidence type="ECO:0000313" key="2">
    <source>
        <dbReference type="EMBL" id="CAD9947696.1"/>
    </source>
</evidence>
<organism evidence="2">
    <name type="scientific">Entomoneis paludosa</name>
    <dbReference type="NCBI Taxonomy" id="265537"/>
    <lineage>
        <taxon>Eukaryota</taxon>
        <taxon>Sar</taxon>
        <taxon>Stramenopiles</taxon>
        <taxon>Ochrophyta</taxon>
        <taxon>Bacillariophyta</taxon>
        <taxon>Bacillariophyceae</taxon>
        <taxon>Bacillariophycidae</taxon>
        <taxon>Entomoneidaceae</taxon>
        <taxon>Entomoneis</taxon>
    </lineage>
</organism>
<evidence type="ECO:0000256" key="1">
    <source>
        <dbReference type="SAM" id="MobiDB-lite"/>
    </source>
</evidence>
<reference evidence="2" key="1">
    <citation type="submission" date="2021-01" db="EMBL/GenBank/DDBJ databases">
        <authorList>
            <person name="Corre E."/>
            <person name="Pelletier E."/>
            <person name="Niang G."/>
            <person name="Scheremetjew M."/>
            <person name="Finn R."/>
            <person name="Kale V."/>
            <person name="Holt S."/>
            <person name="Cochrane G."/>
            <person name="Meng A."/>
            <person name="Brown T."/>
            <person name="Cohen L."/>
        </authorList>
    </citation>
    <scope>NUCLEOTIDE SEQUENCE</scope>
    <source>
        <strain evidence="2">CCMP125</strain>
    </source>
</reference>
<dbReference type="InterPro" id="IPR053137">
    <property type="entry name" value="NLR-like"/>
</dbReference>